<dbReference type="STRING" id="1507870.A0A1V8TAX3"/>
<dbReference type="InterPro" id="IPR008250">
    <property type="entry name" value="ATPase_P-typ_transduc_dom_A_sf"/>
</dbReference>
<dbReference type="Gene3D" id="2.70.150.10">
    <property type="entry name" value="Calcium-transporting ATPase, cytoplasmic transduction domain A"/>
    <property type="match status" value="1"/>
</dbReference>
<dbReference type="GO" id="GO:0006874">
    <property type="term" value="P:intracellular calcium ion homeostasis"/>
    <property type="evidence" value="ECO:0007669"/>
    <property type="project" value="TreeGrafter"/>
</dbReference>
<dbReference type="EMBL" id="NAJO01000012">
    <property type="protein sequence ID" value="OQO08424.1"/>
    <property type="molecule type" value="Genomic_DNA"/>
</dbReference>
<dbReference type="GO" id="GO:0005886">
    <property type="term" value="C:plasma membrane"/>
    <property type="evidence" value="ECO:0007669"/>
    <property type="project" value="TreeGrafter"/>
</dbReference>
<dbReference type="PANTHER" id="PTHR24093">
    <property type="entry name" value="CATION TRANSPORTING ATPASE"/>
    <property type="match status" value="1"/>
</dbReference>
<dbReference type="InParanoid" id="A0A1V8TAX3"/>
<keyword evidence="2" id="KW-1133">Transmembrane helix</keyword>
<dbReference type="OrthoDB" id="3352408at2759"/>
<keyword evidence="1" id="KW-0460">Magnesium</keyword>
<comment type="caution">
    <text evidence="4">The sequence shown here is derived from an EMBL/GenBank/DDBJ whole genome shotgun (WGS) entry which is preliminary data.</text>
</comment>
<dbReference type="Pfam" id="PF00122">
    <property type="entry name" value="E1-E2_ATPase"/>
    <property type="match status" value="1"/>
</dbReference>
<feature type="transmembrane region" description="Helical" evidence="2">
    <location>
        <begin position="191"/>
        <end position="212"/>
    </location>
</feature>
<feature type="transmembrane region" description="Helical" evidence="2">
    <location>
        <begin position="12"/>
        <end position="35"/>
    </location>
</feature>
<sequence>MPSAAAPPYPRLCYATVAVIPRIVSYLYTFTYHLVGSLNDYQKERAIVKLNAKKEDRTINVIRSGKSHVIGVHELLAGDVVHLEPGDMVPADGIFISGHNVKCDESSATAESDALRKTPGDQVMRMLAEGHTELKQMDPFIISGSKVLEGVGTYLVTSVGVNSSFGKIMMAMRVNMQPTPLQVKLDGLASAIAKLGSTAAILLFFILLFRFATGLSDSTLSSSQQALNLSTS</sequence>
<dbReference type="AlphaFoldDB" id="A0A1V8TAX3"/>
<keyword evidence="2" id="KW-0472">Membrane</keyword>
<keyword evidence="2" id="KW-0812">Transmembrane</keyword>
<dbReference type="Gene3D" id="1.20.1110.10">
    <property type="entry name" value="Calcium-transporting ATPase, transmembrane domain"/>
    <property type="match status" value="1"/>
</dbReference>
<dbReference type="SUPFAM" id="SSF81653">
    <property type="entry name" value="Calcium ATPase, transduction domain A"/>
    <property type="match status" value="1"/>
</dbReference>
<evidence type="ECO:0000313" key="4">
    <source>
        <dbReference type="EMBL" id="OQO08424.1"/>
    </source>
</evidence>
<reference evidence="5" key="1">
    <citation type="submission" date="2017-03" db="EMBL/GenBank/DDBJ databases">
        <title>Genomes of endolithic fungi from Antarctica.</title>
        <authorList>
            <person name="Coleine C."/>
            <person name="Masonjones S."/>
            <person name="Stajich J.E."/>
        </authorList>
    </citation>
    <scope>NUCLEOTIDE SEQUENCE [LARGE SCALE GENOMIC DNA]</scope>
    <source>
        <strain evidence="5">CCFEE 5527</strain>
    </source>
</reference>
<feature type="transmembrane region" description="Helical" evidence="2">
    <location>
        <begin position="151"/>
        <end position="170"/>
    </location>
</feature>
<dbReference type="InterPro" id="IPR023298">
    <property type="entry name" value="ATPase_P-typ_TM_dom_sf"/>
</dbReference>
<name>A0A1V8TAX3_9PEZI</name>
<dbReference type="InterPro" id="IPR059000">
    <property type="entry name" value="ATPase_P-type_domA"/>
</dbReference>
<gene>
    <name evidence="4" type="ORF">B0A48_06294</name>
</gene>
<feature type="domain" description="P-type ATPase A" evidence="3">
    <location>
        <begin position="56"/>
        <end position="172"/>
    </location>
</feature>
<keyword evidence="5" id="KW-1185">Reference proteome</keyword>
<dbReference type="GO" id="GO:0005388">
    <property type="term" value="F:P-type calcium transporter activity"/>
    <property type="evidence" value="ECO:0007669"/>
    <property type="project" value="TreeGrafter"/>
</dbReference>
<dbReference type="PANTHER" id="PTHR24093:SF346">
    <property type="entry name" value="CALCIUM-TRANSPORTING ATPASE"/>
    <property type="match status" value="1"/>
</dbReference>
<evidence type="ECO:0000313" key="5">
    <source>
        <dbReference type="Proteomes" id="UP000192596"/>
    </source>
</evidence>
<accession>A0A1V8TAX3</accession>
<evidence type="ECO:0000259" key="3">
    <source>
        <dbReference type="Pfam" id="PF00122"/>
    </source>
</evidence>
<dbReference type="FunFam" id="2.70.150.10:FF:000028">
    <property type="entry name" value="Calcium-transporting ATPase"/>
    <property type="match status" value="1"/>
</dbReference>
<proteinExistence type="predicted"/>
<evidence type="ECO:0000256" key="2">
    <source>
        <dbReference type="SAM" id="Phobius"/>
    </source>
</evidence>
<protein>
    <recommendedName>
        <fullName evidence="3">P-type ATPase A domain-containing protein</fullName>
    </recommendedName>
</protein>
<dbReference type="SUPFAM" id="SSF81665">
    <property type="entry name" value="Calcium ATPase, transmembrane domain M"/>
    <property type="match status" value="1"/>
</dbReference>
<evidence type="ECO:0000256" key="1">
    <source>
        <dbReference type="ARBA" id="ARBA00022842"/>
    </source>
</evidence>
<organism evidence="4 5">
    <name type="scientific">Cryoendolithus antarcticus</name>
    <dbReference type="NCBI Taxonomy" id="1507870"/>
    <lineage>
        <taxon>Eukaryota</taxon>
        <taxon>Fungi</taxon>
        <taxon>Dikarya</taxon>
        <taxon>Ascomycota</taxon>
        <taxon>Pezizomycotina</taxon>
        <taxon>Dothideomycetes</taxon>
        <taxon>Dothideomycetidae</taxon>
        <taxon>Cladosporiales</taxon>
        <taxon>Cladosporiaceae</taxon>
        <taxon>Cryoendolithus</taxon>
    </lineage>
</organism>
<dbReference type="Proteomes" id="UP000192596">
    <property type="component" value="Unassembled WGS sequence"/>
</dbReference>